<protein>
    <submittedName>
        <fullName evidence="1">Uncharacterized protein</fullName>
    </submittedName>
</protein>
<proteinExistence type="predicted"/>
<accession>T0IJ75</accession>
<gene>
    <name evidence="1" type="ORF">L284_19085</name>
</gene>
<dbReference type="eggNOG" id="ENOG502ZNGZ">
    <property type="taxonomic scope" value="Bacteria"/>
</dbReference>
<reference evidence="1 2" key="1">
    <citation type="journal article" date="2013" name="Genome Announc.">
        <title>Genome Sequence of Novosphingobium lindaniclasticum LE124T, Isolated from a Hexachlorocyclohexane Dumpsite.</title>
        <authorList>
            <person name="Saxena A."/>
            <person name="Nayyar N."/>
            <person name="Sangwan N."/>
            <person name="Kumari R."/>
            <person name="Khurana J.P."/>
            <person name="Lal R."/>
        </authorList>
    </citation>
    <scope>NUCLEOTIDE SEQUENCE [LARGE SCALE GENOMIC DNA]</scope>
    <source>
        <strain evidence="1 2">LE124</strain>
    </source>
</reference>
<keyword evidence="2" id="KW-1185">Reference proteome</keyword>
<dbReference type="PATRIC" id="fig|1096930.3.peg.3763"/>
<sequence>MALIITNHRVADVSDLPVKNADGSPFLDPETKAPITATVFGPGSKIWQVADAARRRKAIKRSREANGKFEAALDNETEDEIEFLCAITKRFNGLEYPGANGDKETVAAVYNDHHLGYIRDHMGVDTKSWENFMKASQSLSNSGFVSSPG</sequence>
<dbReference type="RefSeq" id="WP_021235566.1">
    <property type="nucleotide sequence ID" value="NZ_ATHL01000127.1"/>
</dbReference>
<dbReference type="AlphaFoldDB" id="T0IJ75"/>
<evidence type="ECO:0000313" key="2">
    <source>
        <dbReference type="Proteomes" id="UP000015527"/>
    </source>
</evidence>
<dbReference type="EMBL" id="ATHL01000127">
    <property type="protein sequence ID" value="EQB09709.1"/>
    <property type="molecule type" value="Genomic_DNA"/>
</dbReference>
<dbReference type="Proteomes" id="UP000015527">
    <property type="component" value="Unassembled WGS sequence"/>
</dbReference>
<name>T0IJ75_9SPHN</name>
<evidence type="ECO:0000313" key="1">
    <source>
        <dbReference type="EMBL" id="EQB09709.1"/>
    </source>
</evidence>
<organism evidence="1 2">
    <name type="scientific">Novosphingobium lindaniclasticum LE124</name>
    <dbReference type="NCBI Taxonomy" id="1096930"/>
    <lineage>
        <taxon>Bacteria</taxon>
        <taxon>Pseudomonadati</taxon>
        <taxon>Pseudomonadota</taxon>
        <taxon>Alphaproteobacteria</taxon>
        <taxon>Sphingomonadales</taxon>
        <taxon>Sphingomonadaceae</taxon>
        <taxon>Novosphingobium</taxon>
    </lineage>
</organism>
<comment type="caution">
    <text evidence="1">The sequence shown here is derived from an EMBL/GenBank/DDBJ whole genome shotgun (WGS) entry which is preliminary data.</text>
</comment>
<dbReference type="OrthoDB" id="7506197at2"/>